<feature type="domain" description="Lysozyme inhibitor LprI-like N-terminal" evidence="2">
    <location>
        <begin position="25"/>
        <end position="88"/>
    </location>
</feature>
<keyword evidence="4" id="KW-1185">Reference proteome</keyword>
<sequence length="368" mass="42444">MKYQLLLSGLLLIFVTHTFAASFDCNKARTKTEKEICSNKELSDLDDKLQNLYKQALAIVPYKEELKKQQLNWLKKREKRVLEFSYQERIMELTSTIKAHEFARLRAKEQSLPATDDRLAALIKKRFLTPEEDSELLILTAQQRKMDTEGYFYSSASGKNDLKLCSAMLEDIQQGRKFEIVPPVARTDDYNDPSLQRYFDTCSAYTPPYKEVYYTVTDPRLTISEMTDDEIESEAIPGVSIGATVHYALLDYRLYLVDFDNNPKNGKEYVFYRGGKLSKGSGSETGSADFVVMDRKSCKQRATESLANQNINFRTGEAEGYNGMFSYSGKYYMYTISYSKKENFRDLNIYGYDRKSTRGLCVTRDSRN</sequence>
<proteinExistence type="predicted"/>
<dbReference type="PANTHER" id="PTHR37549:SF1">
    <property type="entry name" value="LIPOPROTEIN LPRI"/>
    <property type="match status" value="1"/>
</dbReference>
<gene>
    <name evidence="3" type="ORF">KJB30_17800</name>
</gene>
<dbReference type="InterPro" id="IPR052755">
    <property type="entry name" value="Lysozyme_Inhibitor_LprI"/>
</dbReference>
<accession>A0ABS5UDC0</accession>
<dbReference type="Pfam" id="PF07007">
    <property type="entry name" value="LprI"/>
    <property type="match status" value="1"/>
</dbReference>
<feature type="chain" id="PRO_5046818108" evidence="1">
    <location>
        <begin position="21"/>
        <end position="368"/>
    </location>
</feature>
<dbReference type="Proteomes" id="UP000784128">
    <property type="component" value="Unassembled WGS sequence"/>
</dbReference>
<dbReference type="RefSeq" id="WP_214301717.1">
    <property type="nucleotide sequence ID" value="NZ_JAHDYS010000036.1"/>
</dbReference>
<evidence type="ECO:0000259" key="2">
    <source>
        <dbReference type="Pfam" id="PF07007"/>
    </source>
</evidence>
<dbReference type="PANTHER" id="PTHR37549">
    <property type="entry name" value="LIPOPROTEIN LPRI"/>
    <property type="match status" value="1"/>
</dbReference>
<evidence type="ECO:0000256" key="1">
    <source>
        <dbReference type="SAM" id="SignalP"/>
    </source>
</evidence>
<evidence type="ECO:0000313" key="3">
    <source>
        <dbReference type="EMBL" id="MBT1073633.1"/>
    </source>
</evidence>
<comment type="caution">
    <text evidence="3">The sequence shown here is derived from an EMBL/GenBank/DDBJ whole genome shotgun (WGS) entry which is preliminary data.</text>
</comment>
<evidence type="ECO:0000313" key="4">
    <source>
        <dbReference type="Proteomes" id="UP000784128"/>
    </source>
</evidence>
<dbReference type="EMBL" id="JAHDYS010000036">
    <property type="protein sequence ID" value="MBT1073633.1"/>
    <property type="molecule type" value="Genomic_DNA"/>
</dbReference>
<name>A0ABS5UDC0_9BACT</name>
<keyword evidence="1" id="KW-0732">Signal</keyword>
<dbReference type="Gene3D" id="1.20.1270.180">
    <property type="match status" value="1"/>
</dbReference>
<feature type="signal peptide" evidence="1">
    <location>
        <begin position="1"/>
        <end position="20"/>
    </location>
</feature>
<dbReference type="InterPro" id="IPR009739">
    <property type="entry name" value="LprI-like_N"/>
</dbReference>
<protein>
    <submittedName>
        <fullName evidence="3">DUF1311 domain-containing protein</fullName>
    </submittedName>
</protein>
<reference evidence="3 4" key="1">
    <citation type="submission" date="2021-05" db="EMBL/GenBank/DDBJ databases">
        <title>The draft genome of Geobacter chapellei DSM 13688.</title>
        <authorList>
            <person name="Xu Z."/>
            <person name="Masuda Y."/>
            <person name="Itoh H."/>
            <person name="Senoo K."/>
        </authorList>
    </citation>
    <scope>NUCLEOTIDE SEQUENCE [LARGE SCALE GENOMIC DNA]</scope>
    <source>
        <strain evidence="3 4">DSM 13688</strain>
    </source>
</reference>
<organism evidence="3 4">
    <name type="scientific">Pelotalea chapellei</name>
    <dbReference type="NCBI Taxonomy" id="44671"/>
    <lineage>
        <taxon>Bacteria</taxon>
        <taxon>Pseudomonadati</taxon>
        <taxon>Thermodesulfobacteriota</taxon>
        <taxon>Desulfuromonadia</taxon>
        <taxon>Geobacterales</taxon>
        <taxon>Geobacteraceae</taxon>
        <taxon>Pelotalea</taxon>
    </lineage>
</organism>